<gene>
    <name evidence="1" type="ORF">G5C51_17775</name>
</gene>
<evidence type="ECO:0000313" key="1">
    <source>
        <dbReference type="EMBL" id="NGN65741.1"/>
    </source>
</evidence>
<organism evidence="1 2">
    <name type="scientific">Streptomyces coryli</name>
    <dbReference type="NCBI Taxonomy" id="1128680"/>
    <lineage>
        <taxon>Bacteria</taxon>
        <taxon>Bacillati</taxon>
        <taxon>Actinomycetota</taxon>
        <taxon>Actinomycetes</taxon>
        <taxon>Kitasatosporales</taxon>
        <taxon>Streptomycetaceae</taxon>
        <taxon>Streptomyces</taxon>
    </lineage>
</organism>
<dbReference type="AlphaFoldDB" id="A0A6G4U3D3"/>
<dbReference type="EMBL" id="JAAKZV010000071">
    <property type="protein sequence ID" value="NGN65741.1"/>
    <property type="molecule type" value="Genomic_DNA"/>
</dbReference>
<dbReference type="Proteomes" id="UP000481583">
    <property type="component" value="Unassembled WGS sequence"/>
</dbReference>
<evidence type="ECO:0000313" key="2">
    <source>
        <dbReference type="Proteomes" id="UP000481583"/>
    </source>
</evidence>
<sequence length="499" mass="54781">MPLQQLEFADLRDRYPVMAQALDNQWLPASLAGERQRPTTPATAGAEQLAAASAELRRALVNSGTLVVNRAYFLNNEALYANFLADADHTDRRAFARLLNDRAMVPFLLAERDPAERPLHLHQGQEIRFTHDQHVHRMWHRLLEDEADPACVRLSWDDTANVTATRRIGEYFSRNVLTLNRLDPVLLAEDLDIPPELADRMRRGILTDIARWAFDQGPDAAITRNAVYQHFITRPGTEPYEQLLREGPEIVPAKQLVDLLYNIGVPVAAGITAATPPLSPPRSALQELTAGLDDPVADPESLGLLLRGVFADALHRAVDGPNSYGGLSLTDIVALRQEEAWHDYIAALGGFLRAGFAAGRVPSPDEFAEATRRIARLHARMLGRARKLTKGGGYAREINLMLVLESPGIVLHLAAGEGSLVSGSLDAVGVVAGPLVMRLMFKELRSAGRGGLSHSITLPALRLRSLRRDWETMLRAYGGGPRQARGDLLANEADQQVGV</sequence>
<dbReference type="RefSeq" id="WP_165238471.1">
    <property type="nucleotide sequence ID" value="NZ_JAAKZV010000071.1"/>
</dbReference>
<name>A0A6G4U3D3_9ACTN</name>
<comment type="caution">
    <text evidence="1">The sequence shown here is derived from an EMBL/GenBank/DDBJ whole genome shotgun (WGS) entry which is preliminary data.</text>
</comment>
<keyword evidence="2" id="KW-1185">Reference proteome</keyword>
<proteinExistence type="predicted"/>
<protein>
    <submittedName>
        <fullName evidence="1">Uncharacterized protein</fullName>
    </submittedName>
</protein>
<reference evidence="1 2" key="1">
    <citation type="submission" date="2020-02" db="EMBL/GenBank/DDBJ databases">
        <title>Whole-genome analyses of novel actinobacteria.</title>
        <authorList>
            <person name="Sahin N."/>
        </authorList>
    </citation>
    <scope>NUCLEOTIDE SEQUENCE [LARGE SCALE GENOMIC DNA]</scope>
    <source>
        <strain evidence="1 2">A7024</strain>
    </source>
</reference>
<accession>A0A6G4U3D3</accession>